<dbReference type="Pfam" id="PF25597">
    <property type="entry name" value="SH3_retrovirus"/>
    <property type="match status" value="1"/>
</dbReference>
<dbReference type="EMBL" id="BKCJ010098786">
    <property type="protein sequence ID" value="GEX27216.1"/>
    <property type="molecule type" value="Genomic_DNA"/>
</dbReference>
<dbReference type="InterPro" id="IPR057670">
    <property type="entry name" value="SH3_retrovirus"/>
</dbReference>
<evidence type="ECO:0000259" key="2">
    <source>
        <dbReference type="Pfam" id="PF07727"/>
    </source>
</evidence>
<dbReference type="Pfam" id="PF07727">
    <property type="entry name" value="RVT_2"/>
    <property type="match status" value="2"/>
</dbReference>
<feature type="domain" description="Reverse transcriptase Ty1/copia-type" evidence="2">
    <location>
        <begin position="242"/>
        <end position="325"/>
    </location>
</feature>
<feature type="compositionally biased region" description="Basic and acidic residues" evidence="1">
    <location>
        <begin position="92"/>
        <end position="103"/>
    </location>
</feature>
<feature type="region of interest" description="Disordered" evidence="1">
    <location>
        <begin position="92"/>
        <end position="121"/>
    </location>
</feature>
<organism evidence="4">
    <name type="scientific">Tanacetum cinerariifolium</name>
    <name type="common">Dalmatian daisy</name>
    <name type="synonym">Chrysanthemum cinerariifolium</name>
    <dbReference type="NCBI Taxonomy" id="118510"/>
    <lineage>
        <taxon>Eukaryota</taxon>
        <taxon>Viridiplantae</taxon>
        <taxon>Streptophyta</taxon>
        <taxon>Embryophyta</taxon>
        <taxon>Tracheophyta</taxon>
        <taxon>Spermatophyta</taxon>
        <taxon>Magnoliopsida</taxon>
        <taxon>eudicotyledons</taxon>
        <taxon>Gunneridae</taxon>
        <taxon>Pentapetalae</taxon>
        <taxon>asterids</taxon>
        <taxon>campanulids</taxon>
        <taxon>Asterales</taxon>
        <taxon>Asteraceae</taxon>
        <taxon>Asteroideae</taxon>
        <taxon>Anthemideae</taxon>
        <taxon>Anthemidinae</taxon>
        <taxon>Tanacetum</taxon>
    </lineage>
</organism>
<evidence type="ECO:0008006" key="5">
    <source>
        <dbReference type="Google" id="ProtNLM"/>
    </source>
</evidence>
<comment type="caution">
    <text evidence="4">The sequence shown here is derived from an EMBL/GenBank/DDBJ whole genome shotgun (WGS) entry which is preliminary data.</text>
</comment>
<dbReference type="PANTHER" id="PTHR11439:SF524">
    <property type="entry name" value="RNA-DIRECTED DNA POLYMERASE, PROTEIN KINASE RLK-PELLE-DLSV FAMILY"/>
    <property type="match status" value="1"/>
</dbReference>
<accession>A0A699H503</accession>
<reference evidence="4" key="1">
    <citation type="journal article" date="2019" name="Sci. Rep.">
        <title>Draft genome of Tanacetum cinerariifolium, the natural source of mosquito coil.</title>
        <authorList>
            <person name="Yamashiro T."/>
            <person name="Shiraishi A."/>
            <person name="Satake H."/>
            <person name="Nakayama K."/>
        </authorList>
    </citation>
    <scope>NUCLEOTIDE SEQUENCE</scope>
</reference>
<protein>
    <recommendedName>
        <fullName evidence="5">Reverse transcriptase Ty1/copia-type domain-containing protein</fullName>
    </recommendedName>
</protein>
<dbReference type="InterPro" id="IPR013103">
    <property type="entry name" value="RVT_2"/>
</dbReference>
<feature type="domain" description="Retroviral polymerase SH3-like" evidence="3">
    <location>
        <begin position="31"/>
        <end position="82"/>
    </location>
</feature>
<evidence type="ECO:0000259" key="3">
    <source>
        <dbReference type="Pfam" id="PF25597"/>
    </source>
</evidence>
<gene>
    <name evidence="4" type="ORF">Tci_299191</name>
</gene>
<dbReference type="SUPFAM" id="SSF56672">
    <property type="entry name" value="DNA/RNA polymerases"/>
    <property type="match status" value="1"/>
</dbReference>
<dbReference type="AlphaFoldDB" id="A0A699H503"/>
<evidence type="ECO:0000256" key="1">
    <source>
        <dbReference type="SAM" id="MobiDB-lite"/>
    </source>
</evidence>
<evidence type="ECO:0000313" key="4">
    <source>
        <dbReference type="EMBL" id="GEX27216.1"/>
    </source>
</evidence>
<dbReference type="InterPro" id="IPR043502">
    <property type="entry name" value="DNA/RNA_pol_sf"/>
</dbReference>
<name>A0A699H503_TANCI</name>
<dbReference type="PANTHER" id="PTHR11439">
    <property type="entry name" value="GAG-POL-RELATED RETROTRANSPOSON"/>
    <property type="match status" value="1"/>
</dbReference>
<sequence length="1051" mass="120244">DYVPTKKVDKTPYEIWHGKAPNLSYLKVWGCEAYVKRDSADKLHQRSIKCIFVGYPKETMGYYFYFPPENKVIVARYGNFLKRDLMSQKFSGRDNDLKDDHMDTLPSENTSEIPVESKSLGSPPELIPVRRGSWRTANYKAAMLDPCKVIWEDAMEEEMNYMKVMKVWIIVDLPPNANVVRSKWLYKKKTDMDGKVHTYKARLVSKGCTQTYRQMDVKTAFMNGRLDEDIYVEQPEGKSDVVFLILYVDDILIMGNNISILKEVKDYLGKCFSMKDLGEAAYILGIKIYIDRSRRLIRLSQSAYIDKILKKYNMYNSKKVYLPMEVKHDLSNELCASTPEEVAYTKKVPYDSANPGKLHWVAVKHILKYLKNMRDTFLVYGGKPDAELDVTGFCDASWQCDKDDTKSQTGYVFVINEGAVDWKSKKQTTHIYTHMNENVKRWSPLYVPQPANEDDVKTYSIFGYTWAFKENMLAARLTPDDNEARLDWCHLIWVGQICKPLLRRIHDVDGIFDQFPSKYKRTPFMEQPPTTILPKQRVNKTKNKGKKANLSPLNLGGAFEDDNVEDNNVMFLGSQFTDNFLMYENVDPTKEEECKGQLDSGLYGYNKCTSRKQSIYHTDGPTRHWNIDWHHASVSNDVDWIRAAVTVPTLINWDMIIAKSADWLDNEHESVRLGNGNHFNKGIGSSLTKVRVNSGTDACTRLVNPLAKVTLTLNPLQTINNPYCSISPLPKSSFIALQNPHWNNAMHDEYNALVKNGTWILVPKPAGINLVRSIWLFKHKFYADGTLSRYKARLVTNGSSQQLGIDCDETFSPVVKPATIRTVLSLAISRYATRVGFYHSRCDSSLFILRQGSQKQYAIELLARAHMTNCNPSRTPVDTDSKLGPKGVPVQDPTLYRSLAGGLQYLTFTRLDISYALQQICLYMHDPGKPHLAALKHILRYIRGTVDFGFHLYSSTTIFLWGTQMRIGQAAPQQGGLLQRHIPANPVQHQRTKHIEIDIHFVRDLVTAGQVRVLHVPSRYQYAKGLPSALFEDFRSNLSVRLPPARTSRAY</sequence>
<feature type="non-terminal residue" evidence="4">
    <location>
        <position position="1"/>
    </location>
</feature>
<feature type="domain" description="Reverse transcriptase Ty1/copia-type" evidence="2">
    <location>
        <begin position="756"/>
        <end position="829"/>
    </location>
</feature>
<proteinExistence type="predicted"/>